<evidence type="ECO:0000313" key="2">
    <source>
        <dbReference type="EMBL" id="PGH03920.1"/>
    </source>
</evidence>
<dbReference type="EMBL" id="PDNC01000043">
    <property type="protein sequence ID" value="PGH03920.1"/>
    <property type="molecule type" value="Genomic_DNA"/>
</dbReference>
<sequence length="77" mass="8548">MLCVTKVPGFRKNAKEADEEEEIVVDSADEDEMPTPSKGKSWEPYADKCVHISAAGRIGRVDAADLSMDCRFRSTQQ</sequence>
<evidence type="ECO:0000256" key="1">
    <source>
        <dbReference type="SAM" id="MobiDB-lite"/>
    </source>
</evidence>
<organism evidence="2 3">
    <name type="scientific">Blastomyces parvus</name>
    <dbReference type="NCBI Taxonomy" id="2060905"/>
    <lineage>
        <taxon>Eukaryota</taxon>
        <taxon>Fungi</taxon>
        <taxon>Dikarya</taxon>
        <taxon>Ascomycota</taxon>
        <taxon>Pezizomycotina</taxon>
        <taxon>Eurotiomycetes</taxon>
        <taxon>Eurotiomycetidae</taxon>
        <taxon>Onygenales</taxon>
        <taxon>Ajellomycetaceae</taxon>
        <taxon>Blastomyces</taxon>
    </lineage>
</organism>
<feature type="compositionally biased region" description="Acidic residues" evidence="1">
    <location>
        <begin position="21"/>
        <end position="33"/>
    </location>
</feature>
<dbReference type="AlphaFoldDB" id="A0A2B7X4Y4"/>
<dbReference type="Proteomes" id="UP000224080">
    <property type="component" value="Unassembled WGS sequence"/>
</dbReference>
<name>A0A2B7X4Y4_9EURO</name>
<accession>A0A2B7X4Y4</accession>
<proteinExistence type="predicted"/>
<protein>
    <submittedName>
        <fullName evidence="2">Uncharacterized protein</fullName>
    </submittedName>
</protein>
<gene>
    <name evidence="2" type="ORF">GX51_03756</name>
</gene>
<keyword evidence="3" id="KW-1185">Reference proteome</keyword>
<reference evidence="2 3" key="1">
    <citation type="submission" date="2017-10" db="EMBL/GenBank/DDBJ databases">
        <title>Comparative genomics in systemic dimorphic fungi from Ajellomycetaceae.</title>
        <authorList>
            <person name="Munoz J.F."/>
            <person name="Mcewen J.G."/>
            <person name="Clay O.K."/>
            <person name="Cuomo C.A."/>
        </authorList>
    </citation>
    <scope>NUCLEOTIDE SEQUENCE [LARGE SCALE GENOMIC DNA]</scope>
    <source>
        <strain evidence="2 3">UAMH130</strain>
    </source>
</reference>
<evidence type="ECO:0000313" key="3">
    <source>
        <dbReference type="Proteomes" id="UP000224080"/>
    </source>
</evidence>
<feature type="region of interest" description="Disordered" evidence="1">
    <location>
        <begin position="21"/>
        <end position="42"/>
    </location>
</feature>
<comment type="caution">
    <text evidence="2">The sequence shown here is derived from an EMBL/GenBank/DDBJ whole genome shotgun (WGS) entry which is preliminary data.</text>
</comment>